<dbReference type="EMBL" id="CALSDN010000005">
    <property type="protein sequence ID" value="CAH6720946.1"/>
    <property type="molecule type" value="Genomic_DNA"/>
</dbReference>
<accession>A0ACA9Y7H5</accession>
<reference evidence="1" key="1">
    <citation type="submission" date="2022-06" db="EMBL/GenBank/DDBJ databases">
        <authorList>
            <person name="Legras J.-L."/>
            <person name="Devillers H."/>
            <person name="Grondin C."/>
        </authorList>
    </citation>
    <scope>NUCLEOTIDE SEQUENCE</scope>
    <source>
        <strain evidence="1">CLIB 1444</strain>
    </source>
</reference>
<comment type="caution">
    <text evidence="1">The sequence shown here is derived from an EMBL/GenBank/DDBJ whole genome shotgun (WGS) entry which is preliminary data.</text>
</comment>
<evidence type="ECO:0000313" key="1">
    <source>
        <dbReference type="EMBL" id="CAH6720946.1"/>
    </source>
</evidence>
<proteinExistence type="predicted"/>
<dbReference type="Proteomes" id="UP001152531">
    <property type="component" value="Unassembled WGS sequence"/>
</dbReference>
<sequence length="333" mass="37333">MVKVLVTGASGFVATHLVQLLDKKGYDIVGTVRSKEKGEKLKSKFSNFEYEIVGDMTIEGAFDDVLKKYQFEYLFHTASPFFYDTTEPEKDLIIPAIKGTENILASVEKYGTSIKKVVLTSSDAAVYSAEDEQNNKLSFDESSWNNISYEDACKDSVYAYYGAKSFAEKYAWEFLKTHDVKFQMTAVNPVYIFGPQVFEEDAKGKLNTSNQLIGDLLNLTPEEMEKFDNLKGGYVDVRDIAKAHLMAVENEDCAGKRLFCYGGKFSNQMLLDIVNKNFPQLKLPIGTAGSGPEDIKELCQTSNDATKKLLGFEFNDIEKIVVDVVDQILKSKL</sequence>
<gene>
    <name evidence="1" type="ORF">CLIB1444_05S00188</name>
</gene>
<organism evidence="1 2">
    <name type="scientific">[Candida] jaroonii</name>
    <dbReference type="NCBI Taxonomy" id="467808"/>
    <lineage>
        <taxon>Eukaryota</taxon>
        <taxon>Fungi</taxon>
        <taxon>Dikarya</taxon>
        <taxon>Ascomycota</taxon>
        <taxon>Saccharomycotina</taxon>
        <taxon>Pichiomycetes</taxon>
        <taxon>Debaryomycetaceae</taxon>
        <taxon>Yamadazyma</taxon>
    </lineage>
</organism>
<keyword evidence="2" id="KW-1185">Reference proteome</keyword>
<evidence type="ECO:0000313" key="2">
    <source>
        <dbReference type="Proteomes" id="UP001152531"/>
    </source>
</evidence>
<protein>
    <submittedName>
        <fullName evidence="1">NADPH-dependent methylglyoxal reductase Gre2p</fullName>
    </submittedName>
</protein>
<name>A0ACA9Y7H5_9ASCO</name>